<dbReference type="EMBL" id="QUTA01001427">
    <property type="protein sequence ID" value="RHY33192.1"/>
    <property type="molecule type" value="Genomic_DNA"/>
</dbReference>
<organism evidence="2 8">
    <name type="scientific">Aphanomyces astaci</name>
    <name type="common">Crayfish plague agent</name>
    <dbReference type="NCBI Taxonomy" id="112090"/>
    <lineage>
        <taxon>Eukaryota</taxon>
        <taxon>Sar</taxon>
        <taxon>Stramenopiles</taxon>
        <taxon>Oomycota</taxon>
        <taxon>Saprolegniomycetes</taxon>
        <taxon>Saprolegniales</taxon>
        <taxon>Verrucalvaceae</taxon>
        <taxon>Aphanomyces</taxon>
    </lineage>
</organism>
<keyword evidence="1" id="KW-0812">Transmembrane</keyword>
<evidence type="ECO:0000313" key="5">
    <source>
        <dbReference type="EMBL" id="RHY76408.1"/>
    </source>
</evidence>
<feature type="transmembrane region" description="Helical" evidence="1">
    <location>
        <begin position="58"/>
        <end position="80"/>
    </location>
</feature>
<evidence type="ECO:0000313" key="6">
    <source>
        <dbReference type="EMBL" id="RHY96046.1"/>
    </source>
</evidence>
<reference evidence="8 9" key="1">
    <citation type="submission" date="2018-08" db="EMBL/GenBank/DDBJ databases">
        <title>Aphanomyces genome sequencing and annotation.</title>
        <authorList>
            <person name="Minardi D."/>
            <person name="Oidtmann B."/>
            <person name="Van Der Giezen M."/>
            <person name="Studholme D.J."/>
        </authorList>
    </citation>
    <scope>NUCLEOTIDE SEQUENCE [LARGE SCALE GENOMIC DNA]</scope>
    <source>
        <strain evidence="6 10">197901</strain>
        <strain evidence="4 12">D2</strain>
        <strain evidence="7 13">FDL457</strain>
        <strain evidence="2 8">Kv</strain>
        <strain evidence="5 9">SA</strain>
        <strain evidence="3 11">Yx</strain>
    </source>
</reference>
<dbReference type="VEuPathDB" id="FungiDB:H257_18388"/>
<dbReference type="Proteomes" id="UP000266196">
    <property type="component" value="Unassembled WGS sequence"/>
</dbReference>
<dbReference type="Proteomes" id="UP000265716">
    <property type="component" value="Unassembled WGS sequence"/>
</dbReference>
<evidence type="ECO:0000313" key="7">
    <source>
        <dbReference type="EMBL" id="RHZ41212.1"/>
    </source>
</evidence>
<evidence type="ECO:0000313" key="3">
    <source>
        <dbReference type="EMBL" id="RHY33192.1"/>
    </source>
</evidence>
<dbReference type="AlphaFoldDB" id="A0A397BPS4"/>
<dbReference type="EMBL" id="QUSZ01002749">
    <property type="protein sequence ID" value="RHY21062.1"/>
    <property type="molecule type" value="Genomic_DNA"/>
</dbReference>
<sequence length="278" mass="30375">MGTSLESVPGLFPSARSLDQASRLGHPFEIRQVSEYFDSKLEVRVVHLKTSLCHLPRLVLMTNILAFLTVFATVASATAYRNDNHELDAATKACLKARRTFNGEKRQFCAAGQDFLGWLCYDKCPSNMARVGVDCHSICPPEFTDMGLTCLKKGTYGRGVGYSWKSGDGVSNTTGMFQRCEKDNGQGNCEIHEAVVYPKCLPGYTPVGCCICQPLLPDCESFGLLPRGGFNPSVGLSCAKKIVIGKPNRPKCHADDDLVGDRCYPKCSKPSYNLGEPV</sequence>
<dbReference type="EMBL" id="QUTE01016696">
    <property type="protein sequence ID" value="RHY96046.1"/>
    <property type="molecule type" value="Genomic_DNA"/>
</dbReference>
<comment type="caution">
    <text evidence="2">The sequence shown here is derived from an EMBL/GenBank/DDBJ whole genome shotgun (WGS) entry which is preliminary data.</text>
</comment>
<evidence type="ECO:0000313" key="2">
    <source>
        <dbReference type="EMBL" id="RHY21062.1"/>
    </source>
</evidence>
<evidence type="ECO:0000313" key="11">
    <source>
        <dbReference type="Proteomes" id="UP000266239"/>
    </source>
</evidence>
<keyword evidence="1" id="KW-0472">Membrane</keyword>
<dbReference type="EMBL" id="QUTC01001589">
    <property type="protein sequence ID" value="RHY76408.1"/>
    <property type="molecule type" value="Genomic_DNA"/>
</dbReference>
<accession>A0A397BPS4</accession>
<dbReference type="EMBL" id="QUTD01004080">
    <property type="protein sequence ID" value="RHY69840.1"/>
    <property type="molecule type" value="Genomic_DNA"/>
</dbReference>
<evidence type="ECO:0000313" key="12">
    <source>
        <dbReference type="Proteomes" id="UP000266643"/>
    </source>
</evidence>
<evidence type="ECO:0000313" key="4">
    <source>
        <dbReference type="EMBL" id="RHY69840.1"/>
    </source>
</evidence>
<dbReference type="Proteomes" id="UP000266239">
    <property type="component" value="Unassembled WGS sequence"/>
</dbReference>
<evidence type="ECO:0000313" key="8">
    <source>
        <dbReference type="Proteomes" id="UP000265427"/>
    </source>
</evidence>
<dbReference type="Proteomes" id="UP000265427">
    <property type="component" value="Unassembled WGS sequence"/>
</dbReference>
<evidence type="ECO:0000313" key="13">
    <source>
        <dbReference type="Proteomes" id="UP000286510"/>
    </source>
</evidence>
<dbReference type="Proteomes" id="UP000266643">
    <property type="component" value="Unassembled WGS sequence"/>
</dbReference>
<gene>
    <name evidence="3" type="ORF">DYB25_013962</name>
    <name evidence="7" type="ORF">DYB26_015399</name>
    <name evidence="4" type="ORF">DYB30_014106</name>
    <name evidence="6" type="ORF">DYB31_015718</name>
    <name evidence="2" type="ORF">DYB36_011280</name>
    <name evidence="5" type="ORF">DYB38_014013</name>
</gene>
<name>A0A397BPS4_APHAT</name>
<dbReference type="Proteomes" id="UP000286510">
    <property type="component" value="Unassembled WGS sequence"/>
</dbReference>
<proteinExistence type="predicted"/>
<dbReference type="PANTHER" id="PTHR34859:SF2">
    <property type="entry name" value="LYSM DOMAIN-CONTAINING PROTEIN"/>
    <property type="match status" value="1"/>
</dbReference>
<dbReference type="PANTHER" id="PTHR34859">
    <property type="entry name" value="UNNAMED PRODUCT"/>
    <property type="match status" value="1"/>
</dbReference>
<dbReference type="EMBL" id="QUTF01005366">
    <property type="protein sequence ID" value="RHZ41212.1"/>
    <property type="molecule type" value="Genomic_DNA"/>
</dbReference>
<evidence type="ECO:0000313" key="10">
    <source>
        <dbReference type="Proteomes" id="UP000266196"/>
    </source>
</evidence>
<evidence type="ECO:0000256" key="1">
    <source>
        <dbReference type="SAM" id="Phobius"/>
    </source>
</evidence>
<evidence type="ECO:0000313" key="9">
    <source>
        <dbReference type="Proteomes" id="UP000265716"/>
    </source>
</evidence>
<keyword evidence="1" id="KW-1133">Transmembrane helix</keyword>
<protein>
    <submittedName>
        <fullName evidence="2">Uncharacterized protein</fullName>
    </submittedName>
</protein>